<feature type="region of interest" description="Disordered" evidence="1">
    <location>
        <begin position="128"/>
        <end position="195"/>
    </location>
</feature>
<feature type="transmembrane region" description="Helical" evidence="2">
    <location>
        <begin position="43"/>
        <end position="64"/>
    </location>
</feature>
<feature type="region of interest" description="Disordered" evidence="1">
    <location>
        <begin position="206"/>
        <end position="225"/>
    </location>
</feature>
<dbReference type="InParanoid" id="K1PXF8"/>
<proteinExistence type="predicted"/>
<dbReference type="HOGENOM" id="CLU_1195860_0_0_1"/>
<keyword evidence="2" id="KW-0812">Transmembrane</keyword>
<evidence type="ECO:0000256" key="2">
    <source>
        <dbReference type="SAM" id="Phobius"/>
    </source>
</evidence>
<reference evidence="3" key="1">
    <citation type="journal article" date="2012" name="Nature">
        <title>The oyster genome reveals stress adaptation and complexity of shell formation.</title>
        <authorList>
            <person name="Zhang G."/>
            <person name="Fang X."/>
            <person name="Guo X."/>
            <person name="Li L."/>
            <person name="Luo R."/>
            <person name="Xu F."/>
            <person name="Yang P."/>
            <person name="Zhang L."/>
            <person name="Wang X."/>
            <person name="Qi H."/>
            <person name="Xiong Z."/>
            <person name="Que H."/>
            <person name="Xie Y."/>
            <person name="Holland P.W."/>
            <person name="Paps J."/>
            <person name="Zhu Y."/>
            <person name="Wu F."/>
            <person name="Chen Y."/>
            <person name="Wang J."/>
            <person name="Peng C."/>
            <person name="Meng J."/>
            <person name="Yang L."/>
            <person name="Liu J."/>
            <person name="Wen B."/>
            <person name="Zhang N."/>
            <person name="Huang Z."/>
            <person name="Zhu Q."/>
            <person name="Feng Y."/>
            <person name="Mount A."/>
            <person name="Hedgecock D."/>
            <person name="Xu Z."/>
            <person name="Liu Y."/>
            <person name="Domazet-Loso T."/>
            <person name="Du Y."/>
            <person name="Sun X."/>
            <person name="Zhang S."/>
            <person name="Liu B."/>
            <person name="Cheng P."/>
            <person name="Jiang X."/>
            <person name="Li J."/>
            <person name="Fan D."/>
            <person name="Wang W."/>
            <person name="Fu W."/>
            <person name="Wang T."/>
            <person name="Wang B."/>
            <person name="Zhang J."/>
            <person name="Peng Z."/>
            <person name="Li Y."/>
            <person name="Li N."/>
            <person name="Wang J."/>
            <person name="Chen M."/>
            <person name="He Y."/>
            <person name="Tan F."/>
            <person name="Song X."/>
            <person name="Zheng Q."/>
            <person name="Huang R."/>
            <person name="Yang H."/>
            <person name="Du X."/>
            <person name="Chen L."/>
            <person name="Yang M."/>
            <person name="Gaffney P.M."/>
            <person name="Wang S."/>
            <person name="Luo L."/>
            <person name="She Z."/>
            <person name="Ming Y."/>
            <person name="Huang W."/>
            <person name="Zhang S."/>
            <person name="Huang B."/>
            <person name="Zhang Y."/>
            <person name="Qu T."/>
            <person name="Ni P."/>
            <person name="Miao G."/>
            <person name="Wang J."/>
            <person name="Wang Q."/>
            <person name="Steinberg C.E."/>
            <person name="Wang H."/>
            <person name="Li N."/>
            <person name="Qian L."/>
            <person name="Zhang G."/>
            <person name="Li Y."/>
            <person name="Yang H."/>
            <person name="Liu X."/>
            <person name="Wang J."/>
            <person name="Yin Y."/>
            <person name="Wang J."/>
        </authorList>
    </citation>
    <scope>NUCLEOTIDE SEQUENCE [LARGE SCALE GENOMIC DNA]</scope>
    <source>
        <strain evidence="3">05x7-T-G4-1.051#20</strain>
    </source>
</reference>
<protein>
    <submittedName>
        <fullName evidence="3">Uncharacterized protein</fullName>
    </submittedName>
</protein>
<accession>K1PXF8</accession>
<sequence>MHTTETCWTRSGFEYCSENEVCCSSGFYEYCCWDGTVDSGVDFGVIAAIVLSLMFVTFITLLVIKCVCCKSRGQPGRVTGRVPRVFSNRTHPTVHPTVHVNPKYNTVPPAAAVRERVPGGQVFVCPPTKSPQTDQRWPGAPPPYPGSQPTYGTHNTGATNQGHTQPHPPYPLPNHPTPPYGPHGPAQHSAPPLGFDQMVPAPHREMAPPPGGAHGNVPPPFDYIPPKCDLYR</sequence>
<evidence type="ECO:0000256" key="1">
    <source>
        <dbReference type="SAM" id="MobiDB-lite"/>
    </source>
</evidence>
<name>K1PXF8_MAGGI</name>
<organism evidence="3">
    <name type="scientific">Magallana gigas</name>
    <name type="common">Pacific oyster</name>
    <name type="synonym">Crassostrea gigas</name>
    <dbReference type="NCBI Taxonomy" id="29159"/>
    <lineage>
        <taxon>Eukaryota</taxon>
        <taxon>Metazoa</taxon>
        <taxon>Spiralia</taxon>
        <taxon>Lophotrochozoa</taxon>
        <taxon>Mollusca</taxon>
        <taxon>Bivalvia</taxon>
        <taxon>Autobranchia</taxon>
        <taxon>Pteriomorphia</taxon>
        <taxon>Ostreida</taxon>
        <taxon>Ostreoidea</taxon>
        <taxon>Ostreidae</taxon>
        <taxon>Magallana</taxon>
    </lineage>
</organism>
<dbReference type="EMBL" id="JH816902">
    <property type="protein sequence ID" value="EKC21060.1"/>
    <property type="molecule type" value="Genomic_DNA"/>
</dbReference>
<keyword evidence="2" id="KW-0472">Membrane</keyword>
<dbReference type="AlphaFoldDB" id="K1PXF8"/>
<feature type="compositionally biased region" description="Pro residues" evidence="1">
    <location>
        <begin position="166"/>
        <end position="182"/>
    </location>
</feature>
<keyword evidence="2" id="KW-1133">Transmembrane helix</keyword>
<gene>
    <name evidence="3" type="ORF">CGI_10004660</name>
</gene>
<feature type="compositionally biased region" description="Pro residues" evidence="1">
    <location>
        <begin position="207"/>
        <end position="223"/>
    </location>
</feature>
<evidence type="ECO:0000313" key="3">
    <source>
        <dbReference type="EMBL" id="EKC21060.1"/>
    </source>
</evidence>